<dbReference type="SUPFAM" id="SSF52218">
    <property type="entry name" value="Flavoproteins"/>
    <property type="match status" value="1"/>
</dbReference>
<dbReference type="EMBL" id="FUWY01000001">
    <property type="protein sequence ID" value="SJZ35002.1"/>
    <property type="molecule type" value="Genomic_DNA"/>
</dbReference>
<feature type="domain" description="Flavodoxin-like" evidence="1">
    <location>
        <begin position="5"/>
        <end position="158"/>
    </location>
</feature>
<dbReference type="STRING" id="118967.SAMN02745191_0163"/>
<dbReference type="RefSeq" id="WP_159443668.1">
    <property type="nucleotide sequence ID" value="NZ_FUWY01000001.1"/>
</dbReference>
<dbReference type="InterPro" id="IPR054633">
    <property type="entry name" value="BilS"/>
</dbReference>
<sequence length="166" mass="19169">MEYAIVYVSKMGNTKMLVDVIKKCVPGECVYEGDITKSDHLPELIFVGSGVDKGNFYPSVLDFLKNMRDKKVFLFGTAGFQKTQTYYDRIIKIVRSSVYPGNKVIGDFMCQGKMPISIKAKCEKMDRKTARFDVDLFLKNFDETLLHPNENDFKNFERILYTIFPK</sequence>
<gene>
    <name evidence="2" type="ORF">SAMN02745191_0163</name>
</gene>
<dbReference type="Pfam" id="PF12641">
    <property type="entry name" value="Flavodoxin_3"/>
    <property type="match status" value="1"/>
</dbReference>
<evidence type="ECO:0000259" key="1">
    <source>
        <dbReference type="Pfam" id="PF12641"/>
    </source>
</evidence>
<dbReference type="AlphaFoldDB" id="A0A1T4JXK3"/>
<dbReference type="Gene3D" id="3.40.50.360">
    <property type="match status" value="1"/>
</dbReference>
<dbReference type="Proteomes" id="UP000243297">
    <property type="component" value="Unassembled WGS sequence"/>
</dbReference>
<dbReference type="NCBIfam" id="NF045594">
    <property type="entry name" value="flavodox_BilS"/>
    <property type="match status" value="1"/>
</dbReference>
<proteinExistence type="predicted"/>
<evidence type="ECO:0000313" key="2">
    <source>
        <dbReference type="EMBL" id="SJZ35002.1"/>
    </source>
</evidence>
<reference evidence="3" key="1">
    <citation type="submission" date="2017-02" db="EMBL/GenBank/DDBJ databases">
        <authorList>
            <person name="Varghese N."/>
            <person name="Submissions S."/>
        </authorList>
    </citation>
    <scope>NUCLEOTIDE SEQUENCE [LARGE SCALE GENOMIC DNA]</scope>
    <source>
        <strain evidence="3">ATCC 25662</strain>
    </source>
</reference>
<dbReference type="OrthoDB" id="2146857at2"/>
<name>A0A1T4JXK3_9FIRM</name>
<protein>
    <submittedName>
        <fullName evidence="2">Flavodoxin domain-containing protein</fullName>
    </submittedName>
</protein>
<dbReference type="InterPro" id="IPR008254">
    <property type="entry name" value="Flavodoxin/NO_synth"/>
</dbReference>
<dbReference type="GO" id="GO:0010181">
    <property type="term" value="F:FMN binding"/>
    <property type="evidence" value="ECO:0007669"/>
    <property type="project" value="InterPro"/>
</dbReference>
<organism evidence="2 3">
    <name type="scientific">Anaerorhabdus furcosa</name>
    <dbReference type="NCBI Taxonomy" id="118967"/>
    <lineage>
        <taxon>Bacteria</taxon>
        <taxon>Bacillati</taxon>
        <taxon>Bacillota</taxon>
        <taxon>Erysipelotrichia</taxon>
        <taxon>Erysipelotrichales</taxon>
        <taxon>Erysipelotrichaceae</taxon>
        <taxon>Anaerorhabdus</taxon>
    </lineage>
</organism>
<accession>A0A1T4JXK3</accession>
<keyword evidence="3" id="KW-1185">Reference proteome</keyword>
<dbReference type="GO" id="GO:0016651">
    <property type="term" value="F:oxidoreductase activity, acting on NAD(P)H"/>
    <property type="evidence" value="ECO:0007669"/>
    <property type="project" value="UniProtKB-ARBA"/>
</dbReference>
<evidence type="ECO:0000313" key="3">
    <source>
        <dbReference type="Proteomes" id="UP000243297"/>
    </source>
</evidence>
<dbReference type="InterPro" id="IPR029039">
    <property type="entry name" value="Flavoprotein-like_sf"/>
</dbReference>